<feature type="transmembrane region" description="Helical" evidence="8">
    <location>
        <begin position="116"/>
        <end position="134"/>
    </location>
</feature>
<evidence type="ECO:0000256" key="1">
    <source>
        <dbReference type="ARBA" id="ARBA00004141"/>
    </source>
</evidence>
<accession>A0A9W5YNW8</accession>
<evidence type="ECO:0000256" key="8">
    <source>
        <dbReference type="SAM" id="Phobius"/>
    </source>
</evidence>
<organism evidence="10 11">
    <name type="scientific">Aspergillus brasiliensis</name>
    <dbReference type="NCBI Taxonomy" id="319629"/>
    <lineage>
        <taxon>Eukaryota</taxon>
        <taxon>Fungi</taxon>
        <taxon>Dikarya</taxon>
        <taxon>Ascomycota</taxon>
        <taxon>Pezizomycotina</taxon>
        <taxon>Eurotiomycetes</taxon>
        <taxon>Eurotiomycetidae</taxon>
        <taxon>Eurotiales</taxon>
        <taxon>Aspergillaceae</taxon>
        <taxon>Aspergillus</taxon>
        <taxon>Aspergillus subgen. Circumdati</taxon>
    </lineage>
</organism>
<dbReference type="AlphaFoldDB" id="A0A9W5YNW8"/>
<dbReference type="GO" id="GO:0005351">
    <property type="term" value="F:carbohydrate:proton symporter activity"/>
    <property type="evidence" value="ECO:0007669"/>
    <property type="project" value="TreeGrafter"/>
</dbReference>
<dbReference type="InterPro" id="IPR003663">
    <property type="entry name" value="Sugar/inositol_transpt"/>
</dbReference>
<feature type="domain" description="Major facilitator superfamily (MFS) profile" evidence="9">
    <location>
        <begin position="24"/>
        <end position="475"/>
    </location>
</feature>
<dbReference type="PANTHER" id="PTHR48022">
    <property type="entry name" value="PLASTIDIC GLUCOSE TRANSPORTER 4"/>
    <property type="match status" value="1"/>
</dbReference>
<evidence type="ECO:0000313" key="10">
    <source>
        <dbReference type="EMBL" id="GKZ20447.1"/>
    </source>
</evidence>
<keyword evidence="4 8" id="KW-0812">Transmembrane</keyword>
<dbReference type="InterPro" id="IPR020846">
    <property type="entry name" value="MFS_dom"/>
</dbReference>
<dbReference type="PRINTS" id="PR00171">
    <property type="entry name" value="SUGRTRNSPORT"/>
</dbReference>
<feature type="transmembrane region" description="Helical" evidence="8">
    <location>
        <begin position="326"/>
        <end position="343"/>
    </location>
</feature>
<evidence type="ECO:0000313" key="11">
    <source>
        <dbReference type="Proteomes" id="UP001143548"/>
    </source>
</evidence>
<proteinExistence type="inferred from homology"/>
<feature type="transmembrane region" description="Helical" evidence="8">
    <location>
        <begin position="350"/>
        <end position="373"/>
    </location>
</feature>
<dbReference type="Proteomes" id="UP001143548">
    <property type="component" value="Unassembled WGS sequence"/>
</dbReference>
<feature type="transmembrane region" description="Helical" evidence="8">
    <location>
        <begin position="58"/>
        <end position="78"/>
    </location>
</feature>
<dbReference type="PANTHER" id="PTHR48022:SF48">
    <property type="entry name" value="SUGAR TRANSPORTER, PUTATIVE (AFU_ORTHOLOGUE AFUA_3G06730)-RELATED"/>
    <property type="match status" value="1"/>
</dbReference>
<dbReference type="InterPro" id="IPR005829">
    <property type="entry name" value="Sugar_transporter_CS"/>
</dbReference>
<feature type="transmembrane region" description="Helical" evidence="8">
    <location>
        <begin position="385"/>
        <end position="410"/>
    </location>
</feature>
<evidence type="ECO:0000256" key="3">
    <source>
        <dbReference type="ARBA" id="ARBA00022448"/>
    </source>
</evidence>
<dbReference type="Pfam" id="PF00083">
    <property type="entry name" value="Sugar_tr"/>
    <property type="match status" value="1"/>
</dbReference>
<sequence length="529" mass="57780">MASNAQDPQGGFASIYQNPYLLGVASFSTLGGLLFGYDQGVVSGVITMQSFGARFPRVYMDSSFKGWFVSTLLIAAWFGSLINGPIVDRLGRKLSIIAAVVVFVIGSAIQCSAIDVPMLFAVSVTIGILVSYWIDYGTNYIGGTRCAPNIPYTGGTASSPSFDPYTDIPSGGICTGQSEASWRLPLALQIVPALTLGLGMIFFPDSPRWLLMHERDDEALQALSRLRRQSTNNPDLTNEYLEIKASIMLENSFARERFPDISGFKLHAAQYISLVTTWARFKRLAIGCCIMFFQQFMGCNAIIYYAPTIFAQLGLDGNTSSLLATGVYGIINCLSTLPALFLIDKVGRRGLLMSGATGTCISLVIVGAIIGVYGSDLVHHQSAGWAGIAFIYIYDINFSYSFAPIGWVLPSEIFNLSIRSKAMSITTSATWMCNFIIGLVTPDMLDSITWGTYIFFAAFCLLAFGFTFFFIPETRGKTLEDMDLIFGDTAAHEEKQRIVGIEAQLRGIDGHTVDPEFVKPFAQEEEDIA</sequence>
<evidence type="ECO:0000259" key="9">
    <source>
        <dbReference type="PROSITE" id="PS50850"/>
    </source>
</evidence>
<keyword evidence="3 7" id="KW-0813">Transport</keyword>
<evidence type="ECO:0000256" key="4">
    <source>
        <dbReference type="ARBA" id="ARBA00022692"/>
    </source>
</evidence>
<dbReference type="EMBL" id="BROQ01000029">
    <property type="protein sequence ID" value="GKZ20447.1"/>
    <property type="molecule type" value="Genomic_DNA"/>
</dbReference>
<evidence type="ECO:0000256" key="7">
    <source>
        <dbReference type="RuleBase" id="RU003346"/>
    </source>
</evidence>
<comment type="similarity">
    <text evidence="2 7">Belongs to the major facilitator superfamily. Sugar transporter (TC 2.A.1.1) family.</text>
</comment>
<dbReference type="InterPro" id="IPR036259">
    <property type="entry name" value="MFS_trans_sf"/>
</dbReference>
<name>A0A9W5YNW8_9EURO</name>
<comment type="caution">
    <text evidence="10">The sequence shown here is derived from an EMBL/GenBank/DDBJ whole genome shotgun (WGS) entry which is preliminary data.</text>
</comment>
<dbReference type="NCBIfam" id="TIGR00879">
    <property type="entry name" value="SP"/>
    <property type="match status" value="1"/>
</dbReference>
<dbReference type="PROSITE" id="PS50850">
    <property type="entry name" value="MFS"/>
    <property type="match status" value="1"/>
</dbReference>
<evidence type="ECO:0000256" key="2">
    <source>
        <dbReference type="ARBA" id="ARBA00010992"/>
    </source>
</evidence>
<dbReference type="InterPro" id="IPR050360">
    <property type="entry name" value="MFS_Sugar_Transporters"/>
</dbReference>
<dbReference type="FunFam" id="1.20.1250.20:FF:000451">
    <property type="entry name" value="MFS sugar transporter, putative"/>
    <property type="match status" value="1"/>
</dbReference>
<dbReference type="GO" id="GO:0016020">
    <property type="term" value="C:membrane"/>
    <property type="evidence" value="ECO:0007669"/>
    <property type="project" value="UniProtKB-SubCell"/>
</dbReference>
<gene>
    <name evidence="10" type="ORF">AbraCBS73388_005805</name>
</gene>
<feature type="transmembrane region" description="Helical" evidence="8">
    <location>
        <begin position="284"/>
        <end position="306"/>
    </location>
</feature>
<dbReference type="InterPro" id="IPR005828">
    <property type="entry name" value="MFS_sugar_transport-like"/>
</dbReference>
<feature type="transmembrane region" description="Helical" evidence="8">
    <location>
        <begin position="453"/>
        <end position="472"/>
    </location>
</feature>
<feature type="transmembrane region" description="Helical" evidence="8">
    <location>
        <begin position="422"/>
        <end position="441"/>
    </location>
</feature>
<dbReference type="SUPFAM" id="SSF103473">
    <property type="entry name" value="MFS general substrate transporter"/>
    <property type="match status" value="1"/>
</dbReference>
<dbReference type="PROSITE" id="PS00216">
    <property type="entry name" value="SUGAR_TRANSPORT_1"/>
    <property type="match status" value="1"/>
</dbReference>
<protein>
    <recommendedName>
        <fullName evidence="9">Major facilitator superfamily (MFS) profile domain-containing protein</fullName>
    </recommendedName>
</protein>
<feature type="transmembrane region" description="Helical" evidence="8">
    <location>
        <begin position="20"/>
        <end position="37"/>
    </location>
</feature>
<reference evidence="10" key="1">
    <citation type="submission" date="2022-07" db="EMBL/GenBank/DDBJ databases">
        <title>Taxonomy of Aspergillus series Nigri: significant species reduction supported by multi-species coalescent approaches.</title>
        <authorList>
            <person name="Bian C."/>
            <person name="Kusuya Y."/>
            <person name="Sklenar F."/>
            <person name="D'hooge E."/>
            <person name="Yaguchi T."/>
            <person name="Takahashi H."/>
            <person name="Hubka V."/>
        </authorList>
    </citation>
    <scope>NUCLEOTIDE SEQUENCE</scope>
    <source>
        <strain evidence="10">CBS 733.88</strain>
    </source>
</reference>
<feature type="transmembrane region" description="Helical" evidence="8">
    <location>
        <begin position="90"/>
        <end position="109"/>
    </location>
</feature>
<comment type="subcellular location">
    <subcellularLocation>
        <location evidence="1">Membrane</location>
        <topology evidence="1">Multi-pass membrane protein</topology>
    </subcellularLocation>
</comment>
<evidence type="ECO:0000256" key="6">
    <source>
        <dbReference type="ARBA" id="ARBA00023136"/>
    </source>
</evidence>
<dbReference type="Gene3D" id="1.20.1250.20">
    <property type="entry name" value="MFS general substrate transporter like domains"/>
    <property type="match status" value="3"/>
</dbReference>
<evidence type="ECO:0000256" key="5">
    <source>
        <dbReference type="ARBA" id="ARBA00022989"/>
    </source>
</evidence>
<keyword evidence="6 8" id="KW-0472">Membrane</keyword>
<keyword evidence="5 8" id="KW-1133">Transmembrane helix</keyword>